<accession>A0A246B6B9</accession>
<dbReference type="GO" id="GO:0003677">
    <property type="term" value="F:DNA binding"/>
    <property type="evidence" value="ECO:0007669"/>
    <property type="project" value="InterPro"/>
</dbReference>
<dbReference type="Pfam" id="PF04397">
    <property type="entry name" value="LytTR"/>
    <property type="match status" value="1"/>
</dbReference>
<dbReference type="PROSITE" id="PS50930">
    <property type="entry name" value="HTH_LYTTR"/>
    <property type="match status" value="1"/>
</dbReference>
<dbReference type="GO" id="GO:0000156">
    <property type="term" value="F:phosphorelay response regulator activity"/>
    <property type="evidence" value="ECO:0007669"/>
    <property type="project" value="InterPro"/>
</dbReference>
<dbReference type="PANTHER" id="PTHR37299">
    <property type="entry name" value="TRANSCRIPTIONAL REGULATOR-RELATED"/>
    <property type="match status" value="1"/>
</dbReference>
<sequence length="109" mass="12870">MTNQQNFTFIKADRKLIKLSFDDILFVKGLGNYVEIFVKNNKKYVYYKTLKDLIDKLPDEFMRVHNSNIVNLKNVEYIEDNHLIVGEHKITIAKSYKDCLLNSIDKLLL</sequence>
<dbReference type="Gene3D" id="2.40.50.1020">
    <property type="entry name" value="LytTr DNA-binding domain"/>
    <property type="match status" value="1"/>
</dbReference>
<reference evidence="2 3" key="2">
    <citation type="submission" date="2017-05" db="EMBL/GenBank/DDBJ databases">
        <title>Genome of Chryseobacterium haifense.</title>
        <authorList>
            <person name="Newman J.D."/>
        </authorList>
    </citation>
    <scope>NUCLEOTIDE SEQUENCE [LARGE SCALE GENOMIC DNA]</scope>
    <source>
        <strain evidence="2 3">DSM 19056</strain>
    </source>
</reference>
<evidence type="ECO:0000259" key="1">
    <source>
        <dbReference type="PROSITE" id="PS50930"/>
    </source>
</evidence>
<keyword evidence="3" id="KW-1185">Reference proteome</keyword>
<evidence type="ECO:0000313" key="3">
    <source>
        <dbReference type="Proteomes" id="UP000197587"/>
    </source>
</evidence>
<dbReference type="PANTHER" id="PTHR37299:SF1">
    <property type="entry name" value="STAGE 0 SPORULATION PROTEIN A HOMOLOG"/>
    <property type="match status" value="1"/>
</dbReference>
<dbReference type="InterPro" id="IPR007492">
    <property type="entry name" value="LytTR_DNA-bd_dom"/>
</dbReference>
<proteinExistence type="predicted"/>
<protein>
    <submittedName>
        <fullName evidence="2">Transcriptional regulator</fullName>
    </submittedName>
</protein>
<evidence type="ECO:0000313" key="2">
    <source>
        <dbReference type="EMBL" id="OWK96915.1"/>
    </source>
</evidence>
<comment type="caution">
    <text evidence="2">The sequence shown here is derived from an EMBL/GenBank/DDBJ whole genome shotgun (WGS) entry which is preliminary data.</text>
</comment>
<dbReference type="EMBL" id="JASZ02000090">
    <property type="protein sequence ID" value="OWK96915.1"/>
    <property type="molecule type" value="Genomic_DNA"/>
</dbReference>
<gene>
    <name evidence="2" type="ORF">AP75_14015</name>
</gene>
<feature type="domain" description="HTH LytTR-type" evidence="1">
    <location>
        <begin position="7"/>
        <end position="79"/>
    </location>
</feature>
<name>A0A246B6B9_9FLAO</name>
<dbReference type="RefSeq" id="WP_088265006.1">
    <property type="nucleotide sequence ID" value="NZ_JASZ02000090.1"/>
</dbReference>
<dbReference type="SMART" id="SM00850">
    <property type="entry name" value="LytTR"/>
    <property type="match status" value="1"/>
</dbReference>
<dbReference type="InterPro" id="IPR046947">
    <property type="entry name" value="LytR-like"/>
</dbReference>
<dbReference type="Proteomes" id="UP000197587">
    <property type="component" value="Unassembled WGS sequence"/>
</dbReference>
<dbReference type="AlphaFoldDB" id="A0A246B6B9"/>
<reference evidence="2 3" key="1">
    <citation type="submission" date="2014-01" db="EMBL/GenBank/DDBJ databases">
        <authorList>
            <consortium name="Genome Consortium for Active Teaching"/>
            <person name="Sontag T.C."/>
            <person name="Newman J.D."/>
        </authorList>
    </citation>
    <scope>NUCLEOTIDE SEQUENCE [LARGE SCALE GENOMIC DNA]</scope>
    <source>
        <strain evidence="2 3">DSM 19056</strain>
    </source>
</reference>
<organism evidence="2 3">
    <name type="scientific">Kaistella haifensis DSM 19056</name>
    <dbReference type="NCBI Taxonomy" id="1450526"/>
    <lineage>
        <taxon>Bacteria</taxon>
        <taxon>Pseudomonadati</taxon>
        <taxon>Bacteroidota</taxon>
        <taxon>Flavobacteriia</taxon>
        <taxon>Flavobacteriales</taxon>
        <taxon>Weeksellaceae</taxon>
        <taxon>Chryseobacterium group</taxon>
        <taxon>Kaistella</taxon>
    </lineage>
</organism>